<comment type="function">
    <text evidence="8">Positively regulates the transcription of the maltose regulon whose gene products are responsible for uptake and catabolism of malto-oligosaccharides. Specifically binds to the promoter region of its target genes, recognizing a short DNA motif called the MalT box.</text>
</comment>
<dbReference type="EMBL" id="MJMH01000184">
    <property type="protein sequence ID" value="OLQ89503.1"/>
    <property type="molecule type" value="Genomic_DNA"/>
</dbReference>
<dbReference type="Proteomes" id="UP000186039">
    <property type="component" value="Unassembled WGS sequence"/>
</dbReference>
<reference evidence="10 11" key="1">
    <citation type="submission" date="2016-09" db="EMBL/GenBank/DDBJ databases">
        <title>Genomic Taxonomy of the Vibrionaceae.</title>
        <authorList>
            <person name="Gonzalez-Castillo A."/>
            <person name="Gomez-Gil B."/>
            <person name="Enciso-Ibarra K."/>
        </authorList>
    </citation>
    <scope>NUCLEOTIDE SEQUENCE [LARGE SCALE GENOMIC DNA]</scope>
    <source>
        <strain evidence="10 11">CAIM 1902</strain>
    </source>
</reference>
<dbReference type="SUPFAM" id="SSF48452">
    <property type="entry name" value="TPR-like"/>
    <property type="match status" value="1"/>
</dbReference>
<evidence type="ECO:0000256" key="7">
    <source>
        <dbReference type="ARBA" id="ARBA00023277"/>
    </source>
</evidence>
<evidence type="ECO:0000259" key="9">
    <source>
        <dbReference type="PROSITE" id="PS50043"/>
    </source>
</evidence>
<dbReference type="SMART" id="SM00421">
    <property type="entry name" value="HTH_LUXR"/>
    <property type="match status" value="1"/>
</dbReference>
<comment type="similarity">
    <text evidence="8">Belongs to the MalT family.</text>
</comment>
<dbReference type="NCBIfam" id="NF003420">
    <property type="entry name" value="PRK04841.1"/>
    <property type="match status" value="1"/>
</dbReference>
<dbReference type="RefSeq" id="WP_075715525.1">
    <property type="nucleotide sequence ID" value="NZ_AP019655.1"/>
</dbReference>
<keyword evidence="3 8" id="KW-0805">Transcription regulation</keyword>
<name>A0ABX3FGJ0_9VIBR</name>
<evidence type="ECO:0000313" key="10">
    <source>
        <dbReference type="EMBL" id="OLQ89503.1"/>
    </source>
</evidence>
<dbReference type="Pfam" id="PF17874">
    <property type="entry name" value="TPR_MalT"/>
    <property type="match status" value="1"/>
</dbReference>
<keyword evidence="1 8" id="KW-0547">Nucleotide-binding</keyword>
<keyword evidence="6 8" id="KW-0804">Transcription</keyword>
<evidence type="ECO:0000256" key="5">
    <source>
        <dbReference type="ARBA" id="ARBA00023159"/>
    </source>
</evidence>
<dbReference type="Pfam" id="PF00196">
    <property type="entry name" value="GerE"/>
    <property type="match status" value="1"/>
</dbReference>
<keyword evidence="7 8" id="KW-0119">Carbohydrate metabolism</keyword>
<dbReference type="PROSITE" id="PS50043">
    <property type="entry name" value="HTH_LUXR_2"/>
    <property type="match status" value="1"/>
</dbReference>
<dbReference type="Pfam" id="PF25873">
    <property type="entry name" value="WHD_MalT"/>
    <property type="match status" value="1"/>
</dbReference>
<protein>
    <recommendedName>
        <fullName evidence="8">HTH-type transcriptional regulator MalT</fullName>
    </recommendedName>
    <alternativeName>
        <fullName evidence="8">ATP-dependent transcriptional activator MalT</fullName>
    </alternativeName>
</protein>
<dbReference type="InterPro" id="IPR041617">
    <property type="entry name" value="TPR_MalT"/>
</dbReference>
<evidence type="ECO:0000256" key="2">
    <source>
        <dbReference type="ARBA" id="ARBA00022840"/>
    </source>
</evidence>
<proteinExistence type="inferred from homology"/>
<dbReference type="InterPro" id="IPR023768">
    <property type="entry name" value="Tscrpt_reg_HTH_MalT"/>
</dbReference>
<gene>
    <name evidence="8" type="primary">malT</name>
    <name evidence="10" type="ORF">BIY20_01790</name>
</gene>
<keyword evidence="11" id="KW-1185">Reference proteome</keyword>
<dbReference type="Gene3D" id="3.40.50.300">
    <property type="entry name" value="P-loop containing nucleotide triphosphate hydrolases"/>
    <property type="match status" value="1"/>
</dbReference>
<dbReference type="Gene3D" id="1.25.40.10">
    <property type="entry name" value="Tetratricopeptide repeat domain"/>
    <property type="match status" value="1"/>
</dbReference>
<dbReference type="PROSITE" id="PS00622">
    <property type="entry name" value="HTH_LUXR_1"/>
    <property type="match status" value="1"/>
</dbReference>
<feature type="domain" description="HTH luxR-type" evidence="9">
    <location>
        <begin position="826"/>
        <end position="891"/>
    </location>
</feature>
<keyword evidence="5 8" id="KW-0010">Activator</keyword>
<evidence type="ECO:0000256" key="8">
    <source>
        <dbReference type="HAMAP-Rule" id="MF_01247"/>
    </source>
</evidence>
<comment type="activity regulation">
    <text evidence="8">Activated by ATP and maltotriose, which are both required for DNA binding.</text>
</comment>
<dbReference type="InterPro" id="IPR016032">
    <property type="entry name" value="Sig_transdc_resp-reg_C-effctor"/>
</dbReference>
<evidence type="ECO:0000256" key="4">
    <source>
        <dbReference type="ARBA" id="ARBA00023125"/>
    </source>
</evidence>
<evidence type="ECO:0000256" key="6">
    <source>
        <dbReference type="ARBA" id="ARBA00023163"/>
    </source>
</evidence>
<keyword evidence="4 8" id="KW-0238">DNA-binding</keyword>
<evidence type="ECO:0000256" key="1">
    <source>
        <dbReference type="ARBA" id="ARBA00022741"/>
    </source>
</evidence>
<dbReference type="InterPro" id="IPR027417">
    <property type="entry name" value="P-loop_NTPase"/>
</dbReference>
<evidence type="ECO:0000256" key="3">
    <source>
        <dbReference type="ARBA" id="ARBA00023015"/>
    </source>
</evidence>
<dbReference type="CDD" id="cd06170">
    <property type="entry name" value="LuxR_C_like"/>
    <property type="match status" value="1"/>
</dbReference>
<feature type="binding site" evidence="8">
    <location>
        <begin position="39"/>
        <end position="46"/>
    </location>
    <ligand>
        <name>ATP</name>
        <dbReference type="ChEBI" id="CHEBI:30616"/>
    </ligand>
</feature>
<dbReference type="PANTHER" id="PTHR44688:SF16">
    <property type="entry name" value="DNA-BINDING TRANSCRIPTIONAL ACTIVATOR DEVR_DOSR"/>
    <property type="match status" value="1"/>
</dbReference>
<dbReference type="InterPro" id="IPR000792">
    <property type="entry name" value="Tscrpt_reg_LuxR_C"/>
</dbReference>
<dbReference type="HAMAP" id="MF_01247">
    <property type="entry name" value="HTH_type_MalT"/>
    <property type="match status" value="1"/>
</dbReference>
<dbReference type="PRINTS" id="PR00038">
    <property type="entry name" value="HTHLUXR"/>
</dbReference>
<dbReference type="InterPro" id="IPR011990">
    <property type="entry name" value="TPR-like_helical_dom_sf"/>
</dbReference>
<evidence type="ECO:0000313" key="11">
    <source>
        <dbReference type="Proteomes" id="UP000186039"/>
    </source>
</evidence>
<dbReference type="InterPro" id="IPR036388">
    <property type="entry name" value="WH-like_DNA-bd_sf"/>
</dbReference>
<dbReference type="InterPro" id="IPR059106">
    <property type="entry name" value="WHD_MalT"/>
</dbReference>
<keyword evidence="2 8" id="KW-0067">ATP-binding</keyword>
<dbReference type="Gene3D" id="1.10.10.10">
    <property type="entry name" value="Winged helix-like DNA-binding domain superfamily/Winged helix DNA-binding domain"/>
    <property type="match status" value="1"/>
</dbReference>
<dbReference type="SUPFAM" id="SSF52540">
    <property type="entry name" value="P-loop containing nucleoside triphosphate hydrolases"/>
    <property type="match status" value="1"/>
</dbReference>
<sequence>MWIPSKLSRPSYMIELIQRNQVLECLQQAEKKKLVLMRAPAGYGKTTAASQWLSSKQGVGWFNIDANDNDPYRFACYFVAALNEASNQACKSILKCVEQAQSLDVMVIVTEALKQISKYSKTCYLVMDDYHHIHDDKIHQAMSYFIKLMPENITLIITSRSNPPLGIAGLRVHGLVSEIDQSLLAFNMDETLAFLQQRLTTPPSLEQAQQLYEYVEGWPSALELITWQSHDQTLPPLDPSQVQVNQTHLWEYLVEEVFANVDSETQEFLLYCSILDKFNHTLAAMLTQRNDAQSVIENLQQFGVFIEPIRGQHNWFRFHSLFQAFLSDERKNRFIGLEPQLQQRAAQAWLAHANPEQALYHAEQTNDSNMTIEILQRSGWELFNRGSTERLKNALSSLNSTQIYQNATLCLLHAWLAQSQQRNEDVGLILLQADSLKTATTSSEKGEFNALKAQIAISNNQPQQALELAELALSQIDGQAFHSRIVATSVIGEVNHVLGYLDRALPLMQQTEKLARQYQVHHQALWAILQQSEVLFAKGYLQAAFDVQESGFQLIQDQQLEQNLLHEFLLRSRAQLLFSWNRLDDAEQCVKQALSVLHSQPDKLSLHSYALLARIALCRGDMDKAARYIAEVELRMSHEFYHLDGSAHADLAMLLFWQAKQDHDAIKLWLDNAQLINPASNHFSQLQGRNIARAQLALGLYPQASETIKTLDNVAVQHHLLADHSRNAIIDVLLSLATGHKAEARHELQQALSLASQTAIMGDFLYNIEELKPLLQHSGFQAELDELTCYRVNLLLKSVSAAQRSRSAHFDESLVAQIVHHPEVPELVRNSPLTQREWQVLGLIYSGLSNEQIAQQLDVAGTTIKTHIRNLYQKLNIANRKQAIETAERLIKLVGS</sequence>
<comment type="subunit">
    <text evidence="8">Monomer in solution. Oligomerizes to an active state in the presence of the positive effectors ATP and maltotriose.</text>
</comment>
<comment type="caution">
    <text evidence="10">The sequence shown here is derived from an EMBL/GenBank/DDBJ whole genome shotgun (WGS) entry which is preliminary data.</text>
</comment>
<accession>A0ABX3FGJ0</accession>
<dbReference type="PANTHER" id="PTHR44688">
    <property type="entry name" value="DNA-BINDING TRANSCRIPTIONAL ACTIVATOR DEVR_DOSR"/>
    <property type="match status" value="1"/>
</dbReference>
<dbReference type="SUPFAM" id="SSF46894">
    <property type="entry name" value="C-terminal effector domain of the bipartite response regulators"/>
    <property type="match status" value="1"/>
</dbReference>
<organism evidence="10 11">
    <name type="scientific">Vibrio panuliri</name>
    <dbReference type="NCBI Taxonomy" id="1381081"/>
    <lineage>
        <taxon>Bacteria</taxon>
        <taxon>Pseudomonadati</taxon>
        <taxon>Pseudomonadota</taxon>
        <taxon>Gammaproteobacteria</taxon>
        <taxon>Vibrionales</taxon>
        <taxon>Vibrionaceae</taxon>
        <taxon>Vibrio</taxon>
    </lineage>
</organism>